<dbReference type="Proteomes" id="UP000077701">
    <property type="component" value="Unassembled WGS sequence"/>
</dbReference>
<organism evidence="1 2">
    <name type="scientific">Planomonospora sphaerica</name>
    <dbReference type="NCBI Taxonomy" id="161355"/>
    <lineage>
        <taxon>Bacteria</taxon>
        <taxon>Bacillati</taxon>
        <taxon>Actinomycetota</taxon>
        <taxon>Actinomycetes</taxon>
        <taxon>Streptosporangiales</taxon>
        <taxon>Streptosporangiaceae</taxon>
        <taxon>Planomonospora</taxon>
    </lineage>
</organism>
<reference evidence="2" key="2">
    <citation type="submission" date="2016-04" db="EMBL/GenBank/DDBJ databases">
        <title>Planomonospora sphaerica JCM9374 whole genome shotgun sequence.</title>
        <authorList>
            <person name="Suzuki T."/>
            <person name="Dohra H."/>
            <person name="Kodani S."/>
        </authorList>
    </citation>
    <scope>NUCLEOTIDE SEQUENCE [LARGE SCALE GENOMIC DNA]</scope>
    <source>
        <strain evidence="2">JCM 9374</strain>
    </source>
</reference>
<dbReference type="AlphaFoldDB" id="A0A171DJK4"/>
<name>A0A171DJK4_9ACTN</name>
<gene>
    <name evidence="1" type="ORF">PS9374_04675</name>
</gene>
<evidence type="ECO:0000313" key="2">
    <source>
        <dbReference type="Proteomes" id="UP000077701"/>
    </source>
</evidence>
<sequence length="93" mass="10750">MPVTGCLSPHLPLPQSECERLDWHPPRFRERIRVIAWTCKCRVPLYELCEAGGQAFIRRTVHEGGRWKVRETSRRRSAEAHAMWAALLSGLAR</sequence>
<comment type="caution">
    <text evidence="1">The sequence shown here is derived from an EMBL/GenBank/DDBJ whole genome shotgun (WGS) entry which is preliminary data.</text>
</comment>
<proteinExistence type="predicted"/>
<accession>A0A171DJK4</accession>
<protein>
    <submittedName>
        <fullName evidence="1">Uncharacterized protein</fullName>
    </submittedName>
</protein>
<dbReference type="EMBL" id="BDCX01000012">
    <property type="protein sequence ID" value="GAT69010.1"/>
    <property type="molecule type" value="Genomic_DNA"/>
</dbReference>
<evidence type="ECO:0000313" key="1">
    <source>
        <dbReference type="EMBL" id="GAT69010.1"/>
    </source>
</evidence>
<keyword evidence="2" id="KW-1185">Reference proteome</keyword>
<reference evidence="1 2" key="1">
    <citation type="journal article" date="2016" name="Genome Announc.">
        <title>Draft Genome Sequence of Planomonospora sphaerica JCM9374, a Rare Actinomycete.</title>
        <authorList>
            <person name="Dohra H."/>
            <person name="Suzuki T."/>
            <person name="Inoue Y."/>
            <person name="Kodani S."/>
        </authorList>
    </citation>
    <scope>NUCLEOTIDE SEQUENCE [LARGE SCALE GENOMIC DNA]</scope>
    <source>
        <strain evidence="1 2">JCM 9374</strain>
    </source>
</reference>
<dbReference type="STRING" id="161355.PS9374_04675"/>